<dbReference type="GO" id="GO:0016020">
    <property type="term" value="C:membrane"/>
    <property type="evidence" value="ECO:0007669"/>
    <property type="project" value="UniProtKB-SubCell"/>
</dbReference>
<evidence type="ECO:0000256" key="5">
    <source>
        <dbReference type="ARBA" id="ARBA00022989"/>
    </source>
</evidence>
<accession>X6PEN1</accession>
<dbReference type="InterPro" id="IPR015720">
    <property type="entry name" value="Emp24-like"/>
</dbReference>
<dbReference type="Pfam" id="PF01105">
    <property type="entry name" value="EMP24_GP25L"/>
    <property type="match status" value="1"/>
</dbReference>
<evidence type="ECO:0000313" key="11">
    <source>
        <dbReference type="Proteomes" id="UP000023152"/>
    </source>
</evidence>
<keyword evidence="3 7" id="KW-0812">Transmembrane</keyword>
<evidence type="ECO:0000256" key="3">
    <source>
        <dbReference type="ARBA" id="ARBA00022692"/>
    </source>
</evidence>
<evidence type="ECO:0000259" key="9">
    <source>
        <dbReference type="SMART" id="SM01190"/>
    </source>
</evidence>
<proteinExistence type="inferred from homology"/>
<evidence type="ECO:0000256" key="4">
    <source>
        <dbReference type="ARBA" id="ARBA00022729"/>
    </source>
</evidence>
<evidence type="ECO:0000256" key="7">
    <source>
        <dbReference type="SAM" id="Phobius"/>
    </source>
</evidence>
<evidence type="ECO:0000256" key="1">
    <source>
        <dbReference type="ARBA" id="ARBA00004479"/>
    </source>
</evidence>
<comment type="caution">
    <text evidence="10">The sequence shown here is derived from an EMBL/GenBank/DDBJ whole genome shotgun (WGS) entry which is preliminary data.</text>
</comment>
<evidence type="ECO:0000313" key="10">
    <source>
        <dbReference type="EMBL" id="ETO36563.1"/>
    </source>
</evidence>
<dbReference type="InterPro" id="IPR009038">
    <property type="entry name" value="GOLD_dom"/>
</dbReference>
<dbReference type="AlphaFoldDB" id="X6PEN1"/>
<feature type="domain" description="GOLD" evidence="9">
    <location>
        <begin position="24"/>
        <end position="217"/>
    </location>
</feature>
<sequence length="219" mass="25472">MPHIAKYWMGLFILFLFNLSCVWGLTTLVKNEDEECFFANAETGDKVHGTFSVTRGNTVLTVKVWDPKNELTLQLKDTASDSFSFMALDDGFLHSLFPQHWYRRLFFEILRLLFCFDGCKGSVICTVEFGVHVGHDTEIKNVMKEDHMLPIDEGIARLNYGLHELDEQISYHRNRLSSLDKITKSIHHRLNWWNLVEAAILISVSILQTLIIMRFFEKK</sequence>
<reference evidence="10 11" key="1">
    <citation type="journal article" date="2013" name="Curr. Biol.">
        <title>The Genome of the Foraminiferan Reticulomyxa filosa.</title>
        <authorList>
            <person name="Glockner G."/>
            <person name="Hulsmann N."/>
            <person name="Schleicher M."/>
            <person name="Noegel A.A."/>
            <person name="Eichinger L."/>
            <person name="Gallinger C."/>
            <person name="Pawlowski J."/>
            <person name="Sierra R."/>
            <person name="Euteneuer U."/>
            <person name="Pillet L."/>
            <person name="Moustafa A."/>
            <person name="Platzer M."/>
            <person name="Groth M."/>
            <person name="Szafranski K."/>
            <person name="Schliwa M."/>
        </authorList>
    </citation>
    <scope>NUCLEOTIDE SEQUENCE [LARGE SCALE GENOMIC DNA]</scope>
</reference>
<organism evidence="10 11">
    <name type="scientific">Reticulomyxa filosa</name>
    <dbReference type="NCBI Taxonomy" id="46433"/>
    <lineage>
        <taxon>Eukaryota</taxon>
        <taxon>Sar</taxon>
        <taxon>Rhizaria</taxon>
        <taxon>Retaria</taxon>
        <taxon>Foraminifera</taxon>
        <taxon>Monothalamids</taxon>
        <taxon>Reticulomyxidae</taxon>
        <taxon>Reticulomyxa</taxon>
    </lineage>
</organism>
<dbReference type="SMART" id="SM01190">
    <property type="entry name" value="EMP24_GP25L"/>
    <property type="match status" value="1"/>
</dbReference>
<gene>
    <name evidence="10" type="ORF">RFI_00500</name>
</gene>
<keyword evidence="4 8" id="KW-0732">Signal</keyword>
<comment type="subcellular location">
    <subcellularLocation>
        <location evidence="1">Membrane</location>
        <topology evidence="1">Single-pass type I membrane protein</topology>
    </subcellularLocation>
</comment>
<evidence type="ECO:0000256" key="8">
    <source>
        <dbReference type="SAM" id="SignalP"/>
    </source>
</evidence>
<dbReference type="PANTHER" id="PTHR22811">
    <property type="entry name" value="TRANSMEMBRANE EMP24 DOMAIN-CONTAINING PROTEIN"/>
    <property type="match status" value="1"/>
</dbReference>
<protein>
    <recommendedName>
        <fullName evidence="9">GOLD domain-containing protein</fullName>
    </recommendedName>
</protein>
<dbReference type="Proteomes" id="UP000023152">
    <property type="component" value="Unassembled WGS sequence"/>
</dbReference>
<dbReference type="OrthoDB" id="1929172at2759"/>
<keyword evidence="11" id="KW-1185">Reference proteome</keyword>
<name>X6PEN1_RETFI</name>
<dbReference type="EMBL" id="ASPP01000534">
    <property type="protein sequence ID" value="ETO36563.1"/>
    <property type="molecule type" value="Genomic_DNA"/>
</dbReference>
<keyword evidence="5 7" id="KW-1133">Transmembrane helix</keyword>
<feature type="transmembrane region" description="Helical" evidence="7">
    <location>
        <begin position="192"/>
        <end position="216"/>
    </location>
</feature>
<comment type="similarity">
    <text evidence="2">Belongs to the EMP24/GP25L family.</text>
</comment>
<keyword evidence="6 7" id="KW-0472">Membrane</keyword>
<feature type="chain" id="PRO_5004977441" description="GOLD domain-containing protein" evidence="8">
    <location>
        <begin position="25"/>
        <end position="219"/>
    </location>
</feature>
<feature type="signal peptide" evidence="8">
    <location>
        <begin position="1"/>
        <end position="24"/>
    </location>
</feature>
<evidence type="ECO:0000256" key="2">
    <source>
        <dbReference type="ARBA" id="ARBA00007104"/>
    </source>
</evidence>
<evidence type="ECO:0000256" key="6">
    <source>
        <dbReference type="ARBA" id="ARBA00023136"/>
    </source>
</evidence>